<comment type="caution">
    <text evidence="2">The sequence shown here is derived from an EMBL/GenBank/DDBJ whole genome shotgun (WGS) entry which is preliminary data.</text>
</comment>
<feature type="transmembrane region" description="Helical" evidence="1">
    <location>
        <begin position="33"/>
        <end position="59"/>
    </location>
</feature>
<dbReference type="AlphaFoldDB" id="A0A329R1H4"/>
<name>A0A329R1H4_9ACTN</name>
<keyword evidence="1" id="KW-0812">Transmembrane</keyword>
<proteinExistence type="predicted"/>
<feature type="transmembrane region" description="Helical" evidence="1">
    <location>
        <begin position="95"/>
        <end position="113"/>
    </location>
</feature>
<evidence type="ECO:0000313" key="2">
    <source>
        <dbReference type="EMBL" id="RAW18046.1"/>
    </source>
</evidence>
<keyword evidence="1" id="KW-0472">Membrane</keyword>
<protein>
    <recommendedName>
        <fullName evidence="4">Integral membrane protein</fullName>
    </recommendedName>
</protein>
<evidence type="ECO:0000313" key="3">
    <source>
        <dbReference type="Proteomes" id="UP000250462"/>
    </source>
</evidence>
<dbReference type="RefSeq" id="WP_112257002.1">
    <property type="nucleotide sequence ID" value="NZ_QMIG01000002.1"/>
</dbReference>
<feature type="transmembrane region" description="Helical" evidence="1">
    <location>
        <begin position="6"/>
        <end position="26"/>
    </location>
</feature>
<reference evidence="2 3" key="1">
    <citation type="submission" date="2018-06" db="EMBL/GenBank/DDBJ databases">
        <title>Phytoactinopolyspora halophila sp. nov., a novel halophilic actinomycete isolated from a saline soil in China.</title>
        <authorList>
            <person name="Tang S.-K."/>
        </authorList>
    </citation>
    <scope>NUCLEOTIDE SEQUENCE [LARGE SCALE GENOMIC DNA]</scope>
    <source>
        <strain evidence="2 3">YIM 96934</strain>
    </source>
</reference>
<gene>
    <name evidence="2" type="ORF">DPM12_04235</name>
</gene>
<organism evidence="2 3">
    <name type="scientific">Phytoactinopolyspora halophila</name>
    <dbReference type="NCBI Taxonomy" id="1981511"/>
    <lineage>
        <taxon>Bacteria</taxon>
        <taxon>Bacillati</taxon>
        <taxon>Actinomycetota</taxon>
        <taxon>Actinomycetes</taxon>
        <taxon>Jiangellales</taxon>
        <taxon>Jiangellaceae</taxon>
        <taxon>Phytoactinopolyspora</taxon>
    </lineage>
</organism>
<dbReference type="OrthoDB" id="3828660at2"/>
<evidence type="ECO:0008006" key="4">
    <source>
        <dbReference type="Google" id="ProtNLM"/>
    </source>
</evidence>
<keyword evidence="1" id="KW-1133">Transmembrane helix</keyword>
<feature type="transmembrane region" description="Helical" evidence="1">
    <location>
        <begin position="65"/>
        <end position="88"/>
    </location>
</feature>
<accession>A0A329R1H4</accession>
<evidence type="ECO:0000256" key="1">
    <source>
        <dbReference type="SAM" id="Phobius"/>
    </source>
</evidence>
<sequence>MVDVVSYPIVAASLVFAAWALVMLVADRNPREWFVIGAGVIEVLLLVQAIVAVIIMIAGDGPADMALFISYLIFTLLLMPATLLWALVEKSRWGTGVLVFAALVVAALVVRLQDIWEGVPSVV</sequence>
<dbReference type="EMBL" id="QMIG01000002">
    <property type="protein sequence ID" value="RAW18046.1"/>
    <property type="molecule type" value="Genomic_DNA"/>
</dbReference>
<dbReference type="Proteomes" id="UP000250462">
    <property type="component" value="Unassembled WGS sequence"/>
</dbReference>
<keyword evidence="3" id="KW-1185">Reference proteome</keyword>